<sequence>MDAVAYIRVSTNKEEQELSLENQREFFEKYVGNRNDTLIRIYSDKGKSATKMKNRKDLQRLLSAARRGEFQRLYVKDISRLFRNTLDFITVSRELANLGVQLHLVNMGEGKDIDMFTLNLMAMIAENESQKISERTKFGKQFSKERGIVPNFVFGYDRTDKYTLVPNPEESRWVQKIFDLYTEEEWGMAKIAKFLYESHVKTKKLKDGQPNYNWSQISVGRILTNPIYIGTVINGKESMKDIFTSQRQKNPKEEWYVSERPEFRIISDEQFEKAQQIKEKNAKQYCQREKRSNKHLFSNLIKCNSCGFSYRRYQKQYSPNRPPKVWWTCSKRSSYGSGRCDSEYIRIDEDWLKSALNTLFKSLLNDRESFFTLVETRCNSIIKEYIRNTSGIVLEEVENRLDELKQERERLKTLAVKALITMDEAEHDMIPINEEIEKLSFRLNETNKTREITQKIKASIQAFLNTFSAFDFSGNITNEELKKVVKEIRVVSKNEIYVYFNIAEDIEGLNFPINISDVVEIDTDSNNRAQRCT</sequence>
<dbReference type="InterPro" id="IPR050639">
    <property type="entry name" value="SSR_resolvase"/>
</dbReference>
<dbReference type="Gene3D" id="3.90.1750.20">
    <property type="entry name" value="Putative Large Serine Recombinase, Chain B, Domain 2"/>
    <property type="match status" value="1"/>
</dbReference>
<dbReference type="SMART" id="SM00857">
    <property type="entry name" value="Resolvase"/>
    <property type="match status" value="1"/>
</dbReference>
<name>A0AAE3DXJ1_9FIRM</name>
<dbReference type="InterPro" id="IPR025827">
    <property type="entry name" value="Zn_ribbon_recom_dom"/>
</dbReference>
<dbReference type="RefSeq" id="WP_308455966.1">
    <property type="nucleotide sequence ID" value="NZ_JAJEQM010000003.1"/>
</dbReference>
<feature type="domain" description="Resolvase/invertase-type recombinase catalytic" evidence="2">
    <location>
        <begin position="2"/>
        <end position="147"/>
    </location>
</feature>
<dbReference type="SUPFAM" id="SSF53041">
    <property type="entry name" value="Resolvase-like"/>
    <property type="match status" value="1"/>
</dbReference>
<dbReference type="InterPro" id="IPR006119">
    <property type="entry name" value="Resolv_N"/>
</dbReference>
<dbReference type="CDD" id="cd00338">
    <property type="entry name" value="Ser_Recombinase"/>
    <property type="match status" value="1"/>
</dbReference>
<evidence type="ECO:0000313" key="5">
    <source>
        <dbReference type="Proteomes" id="UP001198242"/>
    </source>
</evidence>
<accession>A0AAE3DXJ1</accession>
<feature type="domain" description="Recombinase" evidence="3">
    <location>
        <begin position="153"/>
        <end position="284"/>
    </location>
</feature>
<dbReference type="InterPro" id="IPR011109">
    <property type="entry name" value="DNA_bind_recombinase_dom"/>
</dbReference>
<evidence type="ECO:0000256" key="1">
    <source>
        <dbReference type="SAM" id="Coils"/>
    </source>
</evidence>
<dbReference type="AlphaFoldDB" id="A0AAE3DXJ1"/>
<dbReference type="PANTHER" id="PTHR30461:SF23">
    <property type="entry name" value="DNA RECOMBINASE-RELATED"/>
    <property type="match status" value="1"/>
</dbReference>
<dbReference type="Gene3D" id="3.40.50.1390">
    <property type="entry name" value="Resolvase, N-terminal catalytic domain"/>
    <property type="match status" value="1"/>
</dbReference>
<dbReference type="PROSITE" id="PS51736">
    <property type="entry name" value="RECOMBINASES_3"/>
    <property type="match status" value="1"/>
</dbReference>
<dbReference type="PANTHER" id="PTHR30461">
    <property type="entry name" value="DNA-INVERTASE FROM LAMBDOID PROPHAGE"/>
    <property type="match status" value="1"/>
</dbReference>
<dbReference type="Pfam" id="PF13408">
    <property type="entry name" value="Zn_ribbon_recom"/>
    <property type="match status" value="1"/>
</dbReference>
<dbReference type="Pfam" id="PF07508">
    <property type="entry name" value="Recombinase"/>
    <property type="match status" value="1"/>
</dbReference>
<reference evidence="4 5" key="1">
    <citation type="submission" date="2021-10" db="EMBL/GenBank/DDBJ databases">
        <title>Anaerobic single-cell dispensing facilitates the cultivation of human gut bacteria.</title>
        <authorList>
            <person name="Afrizal A."/>
        </authorList>
    </citation>
    <scope>NUCLEOTIDE SEQUENCE [LARGE SCALE GENOMIC DNA]</scope>
    <source>
        <strain evidence="4 5">CLA-AA-H232</strain>
    </source>
</reference>
<organism evidence="4 5">
    <name type="scientific">Hominilimicola fabiformis</name>
    <dbReference type="NCBI Taxonomy" id="2885356"/>
    <lineage>
        <taxon>Bacteria</taxon>
        <taxon>Bacillati</taxon>
        <taxon>Bacillota</taxon>
        <taxon>Clostridia</taxon>
        <taxon>Eubacteriales</taxon>
        <taxon>Oscillospiraceae</taxon>
        <taxon>Hominilimicola</taxon>
    </lineage>
</organism>
<comment type="caution">
    <text evidence="4">The sequence shown here is derived from an EMBL/GenBank/DDBJ whole genome shotgun (WGS) entry which is preliminary data.</text>
</comment>
<feature type="coiled-coil region" evidence="1">
    <location>
        <begin position="387"/>
        <end position="421"/>
    </location>
</feature>
<dbReference type="InterPro" id="IPR038109">
    <property type="entry name" value="DNA_bind_recomb_sf"/>
</dbReference>
<protein>
    <submittedName>
        <fullName evidence="4">Recombinase family protein</fullName>
    </submittedName>
</protein>
<keyword evidence="1" id="KW-0175">Coiled coil</keyword>
<gene>
    <name evidence="4" type="ORF">LKE05_03810</name>
</gene>
<evidence type="ECO:0000259" key="3">
    <source>
        <dbReference type="PROSITE" id="PS51737"/>
    </source>
</evidence>
<dbReference type="InterPro" id="IPR036162">
    <property type="entry name" value="Resolvase-like_N_sf"/>
</dbReference>
<dbReference type="EMBL" id="JAJEQM010000003">
    <property type="protein sequence ID" value="MCC2209924.1"/>
    <property type="molecule type" value="Genomic_DNA"/>
</dbReference>
<dbReference type="GO" id="GO:0000150">
    <property type="term" value="F:DNA strand exchange activity"/>
    <property type="evidence" value="ECO:0007669"/>
    <property type="project" value="InterPro"/>
</dbReference>
<evidence type="ECO:0000259" key="2">
    <source>
        <dbReference type="PROSITE" id="PS51736"/>
    </source>
</evidence>
<dbReference type="Proteomes" id="UP001198242">
    <property type="component" value="Unassembled WGS sequence"/>
</dbReference>
<keyword evidence="5" id="KW-1185">Reference proteome</keyword>
<dbReference type="PROSITE" id="PS51737">
    <property type="entry name" value="RECOMBINASE_DNA_BIND"/>
    <property type="match status" value="1"/>
</dbReference>
<evidence type="ECO:0000313" key="4">
    <source>
        <dbReference type="EMBL" id="MCC2209924.1"/>
    </source>
</evidence>
<proteinExistence type="predicted"/>
<dbReference type="GO" id="GO:0003677">
    <property type="term" value="F:DNA binding"/>
    <property type="evidence" value="ECO:0007669"/>
    <property type="project" value="InterPro"/>
</dbReference>
<dbReference type="Pfam" id="PF00239">
    <property type="entry name" value="Resolvase"/>
    <property type="match status" value="1"/>
</dbReference>